<comment type="similarity">
    <text evidence="1">Belongs to the HIBADH-related family.</text>
</comment>
<dbReference type="PROSITE" id="PS00895">
    <property type="entry name" value="3_HYDROXYISOBUT_DH"/>
    <property type="match status" value="1"/>
</dbReference>
<evidence type="ECO:0000259" key="5">
    <source>
        <dbReference type="Pfam" id="PF03446"/>
    </source>
</evidence>
<dbReference type="Gene3D" id="3.40.50.720">
    <property type="entry name" value="NAD(P)-binding Rossmann-like Domain"/>
    <property type="match status" value="1"/>
</dbReference>
<evidence type="ECO:0000313" key="7">
    <source>
        <dbReference type="EMBL" id="EAS50015.1"/>
    </source>
</evidence>
<feature type="domain" description="3-hydroxyisobutyrate dehydrogenase-like NAD-binding" evidence="6">
    <location>
        <begin position="169"/>
        <end position="284"/>
    </location>
</feature>
<dbReference type="GO" id="GO:0051287">
    <property type="term" value="F:NAD binding"/>
    <property type="evidence" value="ECO:0007669"/>
    <property type="project" value="InterPro"/>
</dbReference>
<comment type="caution">
    <text evidence="7">The sequence shown here is derived from an EMBL/GenBank/DDBJ whole genome shotgun (WGS) entry which is preliminary data.</text>
</comment>
<dbReference type="SUPFAM" id="SSF48179">
    <property type="entry name" value="6-phosphogluconate dehydrogenase C-terminal domain-like"/>
    <property type="match status" value="1"/>
</dbReference>
<evidence type="ECO:0000256" key="1">
    <source>
        <dbReference type="ARBA" id="ARBA00009080"/>
    </source>
</evidence>
<name>Q1YIV2_AURMS</name>
<dbReference type="InterPro" id="IPR015815">
    <property type="entry name" value="HIBADH-related"/>
</dbReference>
<dbReference type="AlphaFoldDB" id="Q1YIV2"/>
<dbReference type="PANTHER" id="PTHR43060">
    <property type="entry name" value="3-HYDROXYISOBUTYRATE DEHYDROGENASE-LIKE 1, MITOCHONDRIAL-RELATED"/>
    <property type="match status" value="1"/>
</dbReference>
<protein>
    <submittedName>
        <fullName evidence="7">6-phosphogluconate dehydrogenase</fullName>
    </submittedName>
</protein>
<dbReference type="BioCyc" id="AURANTIMONAS:SI859A1_01368-MONOMER"/>
<evidence type="ECO:0000313" key="8">
    <source>
        <dbReference type="Proteomes" id="UP000000321"/>
    </source>
</evidence>
<feature type="active site" evidence="4">
    <location>
        <position position="175"/>
    </location>
</feature>
<dbReference type="Pfam" id="PF14833">
    <property type="entry name" value="NAD_binding_11"/>
    <property type="match status" value="1"/>
</dbReference>
<dbReference type="GO" id="GO:0016054">
    <property type="term" value="P:organic acid catabolic process"/>
    <property type="evidence" value="ECO:0007669"/>
    <property type="project" value="UniProtKB-ARBA"/>
</dbReference>
<keyword evidence="3" id="KW-0520">NAD</keyword>
<accession>Q1YIV2</accession>
<keyword evidence="8" id="KW-1185">Reference proteome</keyword>
<dbReference type="InterPro" id="IPR036291">
    <property type="entry name" value="NAD(P)-bd_dom_sf"/>
</dbReference>
<dbReference type="OrthoDB" id="9812907at2"/>
<dbReference type="SUPFAM" id="SSF51735">
    <property type="entry name" value="NAD(P)-binding Rossmann-fold domains"/>
    <property type="match status" value="1"/>
</dbReference>
<proteinExistence type="inferred from homology"/>
<keyword evidence="2" id="KW-0560">Oxidoreductase</keyword>
<dbReference type="Gene3D" id="1.10.1040.10">
    <property type="entry name" value="N-(1-d-carboxylethyl)-l-norvaline Dehydrogenase, domain 2"/>
    <property type="match status" value="1"/>
</dbReference>
<sequence>MTNKPSIGFIGLGLMGSAMVERMQKLGYPMTVIANRSRGNVDAAVKRGATETKTSRELAGRSDIVMICMDTSASVEARMFGEDGVIAGLRPGSLVIDFGTSLPDSTKRIAAAVAEAGAEYMDAPLGRTPSHAVDGKLNIMSAGSTEAFERAKPIFEDLGENIFHVGPLGAGHTLKLINNFFAMTTACAMSEAFAMADQAGIERDTLYGVMSAGPLKSGMMDFVKAYAVDDNPNMLAFSVANARKDVGYYSRMADDLGVPSVMSTSAKQALSLATAGGFGQRMVPEMVAFFAGLFGGKK</sequence>
<dbReference type="GO" id="GO:0016491">
    <property type="term" value="F:oxidoreductase activity"/>
    <property type="evidence" value="ECO:0007669"/>
    <property type="project" value="UniProtKB-KW"/>
</dbReference>
<evidence type="ECO:0000256" key="3">
    <source>
        <dbReference type="ARBA" id="ARBA00023027"/>
    </source>
</evidence>
<dbReference type="Proteomes" id="UP000000321">
    <property type="component" value="Unassembled WGS sequence"/>
</dbReference>
<dbReference type="InterPro" id="IPR013328">
    <property type="entry name" value="6PGD_dom2"/>
</dbReference>
<gene>
    <name evidence="7" type="ORF">SI859A1_01368</name>
</gene>
<evidence type="ECO:0000259" key="6">
    <source>
        <dbReference type="Pfam" id="PF14833"/>
    </source>
</evidence>
<feature type="domain" description="6-phosphogluconate dehydrogenase NADP-binding" evidence="5">
    <location>
        <begin position="6"/>
        <end position="166"/>
    </location>
</feature>
<dbReference type="PIRSF" id="PIRSF000103">
    <property type="entry name" value="HIBADH"/>
    <property type="match status" value="1"/>
</dbReference>
<reference evidence="7 8" key="1">
    <citation type="journal article" date="2008" name="Appl. Environ. Microbiol.">
        <title>Genomic insights into Mn(II) oxidation by the marine alphaproteobacterium Aurantimonas sp. strain SI85-9A1.</title>
        <authorList>
            <person name="Dick G.J."/>
            <person name="Podell S."/>
            <person name="Johnson H.A."/>
            <person name="Rivera-Espinoza Y."/>
            <person name="Bernier-Latmani R."/>
            <person name="McCarthy J.K."/>
            <person name="Torpey J.W."/>
            <person name="Clement B.G."/>
            <person name="Gaasterland T."/>
            <person name="Tebo B.M."/>
        </authorList>
    </citation>
    <scope>NUCLEOTIDE SEQUENCE [LARGE SCALE GENOMIC DNA]</scope>
    <source>
        <strain evidence="7 8">SI85-9A1</strain>
    </source>
</reference>
<dbReference type="HOGENOM" id="CLU_035117_1_1_5"/>
<dbReference type="Pfam" id="PF03446">
    <property type="entry name" value="NAD_binding_2"/>
    <property type="match status" value="1"/>
</dbReference>
<evidence type="ECO:0000256" key="4">
    <source>
        <dbReference type="PIRSR" id="PIRSR000103-1"/>
    </source>
</evidence>
<evidence type="ECO:0000256" key="2">
    <source>
        <dbReference type="ARBA" id="ARBA00023002"/>
    </source>
</evidence>
<dbReference type="InterPro" id="IPR006115">
    <property type="entry name" value="6PGDH_NADP-bd"/>
</dbReference>
<organism evidence="7 8">
    <name type="scientific">Aurantimonas manganoxydans (strain ATCC BAA-1229 / DSM 21871 / SI85-9A1)</name>
    <dbReference type="NCBI Taxonomy" id="287752"/>
    <lineage>
        <taxon>Bacteria</taxon>
        <taxon>Pseudomonadati</taxon>
        <taxon>Pseudomonadota</taxon>
        <taxon>Alphaproteobacteria</taxon>
        <taxon>Hyphomicrobiales</taxon>
        <taxon>Aurantimonadaceae</taxon>
        <taxon>Aurantimonas</taxon>
    </lineage>
</organism>
<dbReference type="InterPro" id="IPR008927">
    <property type="entry name" value="6-PGluconate_DH-like_C_sf"/>
</dbReference>
<dbReference type="PANTHER" id="PTHR43060:SF15">
    <property type="entry name" value="3-HYDROXYISOBUTYRATE DEHYDROGENASE-LIKE 1, MITOCHONDRIAL-RELATED"/>
    <property type="match status" value="1"/>
</dbReference>
<dbReference type="EMBL" id="AAPJ01000003">
    <property type="protein sequence ID" value="EAS50015.1"/>
    <property type="molecule type" value="Genomic_DNA"/>
</dbReference>
<dbReference type="InterPro" id="IPR029154">
    <property type="entry name" value="HIBADH-like_NADP-bd"/>
</dbReference>
<dbReference type="InterPro" id="IPR002204">
    <property type="entry name" value="3-OH-isobutyrate_DH-rel_CS"/>
</dbReference>
<dbReference type="GO" id="GO:0050661">
    <property type="term" value="F:NADP binding"/>
    <property type="evidence" value="ECO:0007669"/>
    <property type="project" value="InterPro"/>
</dbReference>